<dbReference type="NCBIfam" id="NF041770">
    <property type="entry name" value="CFI_box_CTERM"/>
    <property type="match status" value="1"/>
</dbReference>
<dbReference type="EMBL" id="QZKU01000024">
    <property type="protein sequence ID" value="RJP25337.1"/>
    <property type="molecule type" value="Genomic_DNA"/>
</dbReference>
<proteinExistence type="predicted"/>
<name>A0A3A4NXZ7_ABYX5</name>
<evidence type="ECO:0000313" key="2">
    <source>
        <dbReference type="EMBL" id="RJP25337.1"/>
    </source>
</evidence>
<keyword evidence="1" id="KW-0812">Transmembrane</keyword>
<evidence type="ECO:0008006" key="4">
    <source>
        <dbReference type="Google" id="ProtNLM"/>
    </source>
</evidence>
<dbReference type="InterPro" id="IPR049886">
    <property type="entry name" value="CFI_box_CTERM_dom"/>
</dbReference>
<evidence type="ECO:0000256" key="1">
    <source>
        <dbReference type="SAM" id="Phobius"/>
    </source>
</evidence>
<protein>
    <recommendedName>
        <fullName evidence="4">Carboxypeptidase regulatory-like domain-containing protein</fullName>
    </recommendedName>
</protein>
<dbReference type="AlphaFoldDB" id="A0A3A4NXZ7"/>
<reference evidence="2 3" key="1">
    <citation type="journal article" date="2017" name="ISME J.">
        <title>Energy and carbon metabolisms in a deep terrestrial subsurface fluid microbial community.</title>
        <authorList>
            <person name="Momper L."/>
            <person name="Jungbluth S.P."/>
            <person name="Lee M.D."/>
            <person name="Amend J.P."/>
        </authorList>
    </citation>
    <scope>NUCLEOTIDE SEQUENCE [LARGE SCALE GENOMIC DNA]</scope>
    <source>
        <strain evidence="2">SURF_5</strain>
    </source>
</reference>
<dbReference type="SUPFAM" id="SSF117074">
    <property type="entry name" value="Hypothetical protein PA1324"/>
    <property type="match status" value="1"/>
</dbReference>
<feature type="non-terminal residue" evidence="2">
    <location>
        <position position="1"/>
    </location>
</feature>
<dbReference type="Proteomes" id="UP000265882">
    <property type="component" value="Unassembled WGS sequence"/>
</dbReference>
<keyword evidence="1" id="KW-0472">Membrane</keyword>
<sequence>YTVIPSLAGYTFIPASRSYSPLASDQINQDFSGTWIPPTYSISGTVSLDTGDVTQVTLTLSGNAAGVTNPNAAGYYQFSGLLAGNYVVTPFFAGHAFTPTDRSYSPLESDQTDQDFVSDSLSPTIMEDSLCPHAGAGIDDGALVPADTCIRVRLQDSTGVYFEEVAEAVLAVTCQTQITAYGIYSPGEEPLPEDLIIGSMSFQEIEPGNQTDIWAMFCPDFENTYASALLYGLEVQVTVDACDVFEHSMTPFTFSFKVRDVPPDLPAQFTAVDDGILTRTLIEGEMAGTKMVYSETLIPEPYFGLSEEIPSLPSETGGYGLALNLNPSGLVFDECLTILIPVPGETNLEKYDIWHYEETTGWLRAEVGDGWLASRTDHATGFPDPTIEVCVNYFSGLQPATAAVPTGGGGGGGGGCFIATAAYGSKTGADVMVLRRFRDRYLLPNKLGQFVVNYYYKVSPPIAEYISRHEAMRSATRIVLKPVVWECSFIVNSPSLAGFAVVLLCGFVVSIGVTRRISRKNTL</sequence>
<feature type="transmembrane region" description="Helical" evidence="1">
    <location>
        <begin position="496"/>
        <end position="514"/>
    </location>
</feature>
<gene>
    <name evidence="2" type="ORF">C4520_02570</name>
</gene>
<evidence type="ECO:0000313" key="3">
    <source>
        <dbReference type="Proteomes" id="UP000265882"/>
    </source>
</evidence>
<comment type="caution">
    <text evidence="2">The sequence shown here is derived from an EMBL/GenBank/DDBJ whole genome shotgun (WGS) entry which is preliminary data.</text>
</comment>
<accession>A0A3A4NXZ7</accession>
<organism evidence="2 3">
    <name type="scientific">Abyssobacteria bacterium (strain SURF_5)</name>
    <dbReference type="NCBI Taxonomy" id="2093360"/>
    <lineage>
        <taxon>Bacteria</taxon>
        <taxon>Pseudomonadati</taxon>
        <taxon>Candidatus Hydrogenedentota</taxon>
        <taxon>Candidatus Abyssobacteria</taxon>
    </lineage>
</organism>
<keyword evidence="1" id="KW-1133">Transmembrane helix</keyword>